<keyword evidence="2" id="KW-1185">Reference proteome</keyword>
<name>A0ACB6ZKK1_THEGA</name>
<evidence type="ECO:0000313" key="1">
    <source>
        <dbReference type="EMBL" id="KAF9650196.1"/>
    </source>
</evidence>
<dbReference type="Proteomes" id="UP000886501">
    <property type="component" value="Unassembled WGS sequence"/>
</dbReference>
<gene>
    <name evidence="1" type="ORF">BDM02DRAFT_1489932</name>
</gene>
<protein>
    <submittedName>
        <fullName evidence="1">Uncharacterized protein</fullName>
    </submittedName>
</protein>
<evidence type="ECO:0000313" key="2">
    <source>
        <dbReference type="Proteomes" id="UP000886501"/>
    </source>
</evidence>
<reference evidence="1" key="1">
    <citation type="submission" date="2019-10" db="EMBL/GenBank/DDBJ databases">
        <authorList>
            <consortium name="DOE Joint Genome Institute"/>
            <person name="Kuo A."/>
            <person name="Miyauchi S."/>
            <person name="Kiss E."/>
            <person name="Drula E."/>
            <person name="Kohler A."/>
            <person name="Sanchez-Garcia M."/>
            <person name="Andreopoulos B."/>
            <person name="Barry K.W."/>
            <person name="Bonito G."/>
            <person name="Buee M."/>
            <person name="Carver A."/>
            <person name="Chen C."/>
            <person name="Cichocki N."/>
            <person name="Clum A."/>
            <person name="Culley D."/>
            <person name="Crous P.W."/>
            <person name="Fauchery L."/>
            <person name="Girlanda M."/>
            <person name="Hayes R."/>
            <person name="Keri Z."/>
            <person name="Labutti K."/>
            <person name="Lipzen A."/>
            <person name="Lombard V."/>
            <person name="Magnuson J."/>
            <person name="Maillard F."/>
            <person name="Morin E."/>
            <person name="Murat C."/>
            <person name="Nolan M."/>
            <person name="Ohm R."/>
            <person name="Pangilinan J."/>
            <person name="Pereira M."/>
            <person name="Perotto S."/>
            <person name="Peter M."/>
            <person name="Riley R."/>
            <person name="Sitrit Y."/>
            <person name="Stielow B."/>
            <person name="Szollosi G."/>
            <person name="Zifcakova L."/>
            <person name="Stursova M."/>
            <person name="Spatafora J.W."/>
            <person name="Tedersoo L."/>
            <person name="Vaario L.-M."/>
            <person name="Yamada A."/>
            <person name="Yan M."/>
            <person name="Wang P."/>
            <person name="Xu J."/>
            <person name="Bruns T."/>
            <person name="Baldrian P."/>
            <person name="Vilgalys R."/>
            <person name="Henrissat B."/>
            <person name="Grigoriev I.V."/>
            <person name="Hibbett D."/>
            <person name="Nagy L.G."/>
            <person name="Martin F.M."/>
        </authorList>
    </citation>
    <scope>NUCLEOTIDE SEQUENCE</scope>
    <source>
        <strain evidence="1">P2</strain>
    </source>
</reference>
<accession>A0ACB6ZKK1</accession>
<comment type="caution">
    <text evidence="1">The sequence shown here is derived from an EMBL/GenBank/DDBJ whole genome shotgun (WGS) entry which is preliminary data.</text>
</comment>
<reference evidence="1" key="2">
    <citation type="journal article" date="2020" name="Nat. Commun.">
        <title>Large-scale genome sequencing of mycorrhizal fungi provides insights into the early evolution of symbiotic traits.</title>
        <authorList>
            <person name="Miyauchi S."/>
            <person name="Kiss E."/>
            <person name="Kuo A."/>
            <person name="Drula E."/>
            <person name="Kohler A."/>
            <person name="Sanchez-Garcia M."/>
            <person name="Morin E."/>
            <person name="Andreopoulos B."/>
            <person name="Barry K.W."/>
            <person name="Bonito G."/>
            <person name="Buee M."/>
            <person name="Carver A."/>
            <person name="Chen C."/>
            <person name="Cichocki N."/>
            <person name="Clum A."/>
            <person name="Culley D."/>
            <person name="Crous P.W."/>
            <person name="Fauchery L."/>
            <person name="Girlanda M."/>
            <person name="Hayes R.D."/>
            <person name="Keri Z."/>
            <person name="LaButti K."/>
            <person name="Lipzen A."/>
            <person name="Lombard V."/>
            <person name="Magnuson J."/>
            <person name="Maillard F."/>
            <person name="Murat C."/>
            <person name="Nolan M."/>
            <person name="Ohm R.A."/>
            <person name="Pangilinan J."/>
            <person name="Pereira M.F."/>
            <person name="Perotto S."/>
            <person name="Peter M."/>
            <person name="Pfister S."/>
            <person name="Riley R."/>
            <person name="Sitrit Y."/>
            <person name="Stielow J.B."/>
            <person name="Szollosi G."/>
            <person name="Zifcakova L."/>
            <person name="Stursova M."/>
            <person name="Spatafora J.W."/>
            <person name="Tedersoo L."/>
            <person name="Vaario L.M."/>
            <person name="Yamada A."/>
            <person name="Yan M."/>
            <person name="Wang P."/>
            <person name="Xu J."/>
            <person name="Bruns T."/>
            <person name="Baldrian P."/>
            <person name="Vilgalys R."/>
            <person name="Dunand C."/>
            <person name="Henrissat B."/>
            <person name="Grigoriev I.V."/>
            <person name="Hibbett D."/>
            <person name="Nagy L.G."/>
            <person name="Martin F.M."/>
        </authorList>
    </citation>
    <scope>NUCLEOTIDE SEQUENCE</scope>
    <source>
        <strain evidence="1">P2</strain>
    </source>
</reference>
<organism evidence="1 2">
    <name type="scientific">Thelephora ganbajun</name>
    <name type="common">Ganba fungus</name>
    <dbReference type="NCBI Taxonomy" id="370292"/>
    <lineage>
        <taxon>Eukaryota</taxon>
        <taxon>Fungi</taxon>
        <taxon>Dikarya</taxon>
        <taxon>Basidiomycota</taxon>
        <taxon>Agaricomycotina</taxon>
        <taxon>Agaricomycetes</taxon>
        <taxon>Thelephorales</taxon>
        <taxon>Thelephoraceae</taxon>
        <taxon>Thelephora</taxon>
    </lineage>
</organism>
<sequence>MSVSTLQLTAPINVQRSSIDSEGKEAGFLTFNYLNKHARVRVSPQSIDLSGVPGKANFLVVSNSRGWFAAITRSTTNDLELSCSPLSHLQQAFASNPPAGVEEISFEPQRTITISGTPNLLSLACNDTRLLIAFTHGPISVYDCSQLFTHGASELLPIHTFPGTLPSQQMEPNPGDMPDLVAVLREGDNPPVQVLNVQTFQPFCGWNTGGTPESTPCAREFIS</sequence>
<proteinExistence type="predicted"/>
<dbReference type="EMBL" id="MU117987">
    <property type="protein sequence ID" value="KAF9650196.1"/>
    <property type="molecule type" value="Genomic_DNA"/>
</dbReference>